<keyword evidence="6" id="KW-1185">Reference proteome</keyword>
<dbReference type="InterPro" id="IPR010829">
    <property type="entry name" value="Cerato-platanin"/>
</dbReference>
<dbReference type="CDD" id="cd22778">
    <property type="entry name" value="DPBB_CEPL-like"/>
    <property type="match status" value="1"/>
</dbReference>
<proteinExistence type="inferred from homology"/>
<keyword evidence="3" id="KW-0964">Secreted</keyword>
<organism evidence="5 6">
    <name type="scientific">Fibroporia radiculosa</name>
    <dbReference type="NCBI Taxonomy" id="599839"/>
    <lineage>
        <taxon>Eukaryota</taxon>
        <taxon>Fungi</taxon>
        <taxon>Dikarya</taxon>
        <taxon>Basidiomycota</taxon>
        <taxon>Agaricomycotina</taxon>
        <taxon>Agaricomycetes</taxon>
        <taxon>Polyporales</taxon>
        <taxon>Fibroporiaceae</taxon>
        <taxon>Fibroporia</taxon>
    </lineage>
</organism>
<sequence length="138" mass="14608">MHFSIGLRTAALLAALPASLAAQYHLSVSYDSVYDNYDSSVNTVACSSKLRSMGFDTLGSIPTFPNIGGAMLVSKSGSDNCGTCWKLEYNNRTVAVLVIDSTDDGFNISKDAYIKLDSMSTGRLEASATEVSVSDCGL</sequence>
<accession>J4HWJ9</accession>
<dbReference type="HOGENOM" id="CLU_111635_0_0_1"/>
<gene>
    <name evidence="5" type="ORF">FIBRA_04490</name>
</gene>
<feature type="signal peptide" evidence="4">
    <location>
        <begin position="1"/>
        <end position="21"/>
    </location>
</feature>
<feature type="chain" id="PRO_5003778711" description="Cerato-platanin" evidence="4">
    <location>
        <begin position="22"/>
        <end position="138"/>
    </location>
</feature>
<dbReference type="SUPFAM" id="SSF50685">
    <property type="entry name" value="Barwin-like endoglucanases"/>
    <property type="match status" value="1"/>
</dbReference>
<dbReference type="RefSeq" id="XP_012181675.1">
    <property type="nucleotide sequence ID" value="XM_012326285.1"/>
</dbReference>
<dbReference type="OrthoDB" id="4898945at2759"/>
<dbReference type="GO" id="GO:0005576">
    <property type="term" value="C:extracellular region"/>
    <property type="evidence" value="ECO:0007669"/>
    <property type="project" value="UniProtKB-SubCell"/>
</dbReference>
<comment type="subcellular location">
    <subcellularLocation>
        <location evidence="1">Secreted</location>
    </subcellularLocation>
</comment>
<evidence type="ECO:0000313" key="6">
    <source>
        <dbReference type="Proteomes" id="UP000006352"/>
    </source>
</evidence>
<evidence type="ECO:0000313" key="5">
    <source>
        <dbReference type="EMBL" id="CCM02392.1"/>
    </source>
</evidence>
<reference evidence="5 6" key="1">
    <citation type="journal article" date="2012" name="Appl. Environ. Microbiol.">
        <title>Short-read sequencing for genomic analysis of the brown rot fungus Fibroporia radiculosa.</title>
        <authorList>
            <person name="Tang J.D."/>
            <person name="Perkins A.D."/>
            <person name="Sonstegard T.S."/>
            <person name="Schroeder S.G."/>
            <person name="Burgess S.C."/>
            <person name="Diehl S.V."/>
        </authorList>
    </citation>
    <scope>NUCLEOTIDE SEQUENCE [LARGE SCALE GENOMIC DNA]</scope>
    <source>
        <strain evidence="5 6">TFFH 294</strain>
    </source>
</reference>
<dbReference type="Pfam" id="PF07249">
    <property type="entry name" value="Cerato-platanin"/>
    <property type="match status" value="1"/>
</dbReference>
<dbReference type="Gene3D" id="2.40.40.10">
    <property type="entry name" value="RlpA-like domain"/>
    <property type="match status" value="1"/>
</dbReference>
<dbReference type="GeneID" id="24097303"/>
<evidence type="ECO:0000256" key="4">
    <source>
        <dbReference type="SAM" id="SignalP"/>
    </source>
</evidence>
<keyword evidence="4" id="KW-0732">Signal</keyword>
<evidence type="ECO:0008006" key="7">
    <source>
        <dbReference type="Google" id="ProtNLM"/>
    </source>
</evidence>
<dbReference type="EMBL" id="HE797078">
    <property type="protein sequence ID" value="CCM02392.1"/>
    <property type="molecule type" value="Genomic_DNA"/>
</dbReference>
<dbReference type="Proteomes" id="UP000006352">
    <property type="component" value="Unassembled WGS sequence"/>
</dbReference>
<name>J4HWJ9_9APHY</name>
<comment type="similarity">
    <text evidence="2">Belongs to the cerato-platanin family.</text>
</comment>
<dbReference type="AlphaFoldDB" id="J4HWJ9"/>
<dbReference type="InParanoid" id="J4HWJ9"/>
<evidence type="ECO:0000256" key="1">
    <source>
        <dbReference type="ARBA" id="ARBA00004613"/>
    </source>
</evidence>
<protein>
    <recommendedName>
        <fullName evidence="7">Cerato-platanin</fullName>
    </recommendedName>
</protein>
<dbReference type="InterPro" id="IPR036908">
    <property type="entry name" value="RlpA-like_sf"/>
</dbReference>
<evidence type="ECO:0000256" key="3">
    <source>
        <dbReference type="ARBA" id="ARBA00022525"/>
    </source>
</evidence>
<evidence type="ECO:0000256" key="2">
    <source>
        <dbReference type="ARBA" id="ARBA00010421"/>
    </source>
</evidence>